<dbReference type="InterPro" id="IPR001279">
    <property type="entry name" value="Metallo-B-lactamas"/>
</dbReference>
<evidence type="ECO:0000313" key="3">
    <source>
        <dbReference type="Proteomes" id="UP000502508"/>
    </source>
</evidence>
<dbReference type="SUPFAM" id="SSF56281">
    <property type="entry name" value="Metallo-hydrolase/oxidoreductase"/>
    <property type="match status" value="1"/>
</dbReference>
<organism evidence="2 3">
    <name type="scientific">Phytohabitans flavus</name>
    <dbReference type="NCBI Taxonomy" id="1076124"/>
    <lineage>
        <taxon>Bacteria</taxon>
        <taxon>Bacillati</taxon>
        <taxon>Actinomycetota</taxon>
        <taxon>Actinomycetes</taxon>
        <taxon>Micromonosporales</taxon>
        <taxon>Micromonosporaceae</taxon>
    </lineage>
</organism>
<gene>
    <name evidence="2" type="ORF">Pflav_090900</name>
</gene>
<dbReference type="EMBL" id="AP022870">
    <property type="protein sequence ID" value="BCB82680.1"/>
    <property type="molecule type" value="Genomic_DNA"/>
</dbReference>
<dbReference type="PANTHER" id="PTHR15032">
    <property type="entry name" value="N-ACYL-PHOSPHATIDYLETHANOLAMINE-HYDROLYZING PHOSPHOLIPASE D"/>
    <property type="match status" value="1"/>
</dbReference>
<reference evidence="2 3" key="2">
    <citation type="submission" date="2020-03" db="EMBL/GenBank/DDBJ databases">
        <authorList>
            <person name="Ichikawa N."/>
            <person name="Kimura A."/>
            <person name="Kitahashi Y."/>
            <person name="Uohara A."/>
        </authorList>
    </citation>
    <scope>NUCLEOTIDE SEQUENCE [LARGE SCALE GENOMIC DNA]</scope>
    <source>
        <strain evidence="2 3">NBRC 107702</strain>
    </source>
</reference>
<dbReference type="InterPro" id="IPR036866">
    <property type="entry name" value="RibonucZ/Hydroxyglut_hydro"/>
</dbReference>
<proteinExistence type="predicted"/>
<accession>A0A6F8Y9E6</accession>
<dbReference type="KEGG" id="pfla:Pflav_090900"/>
<dbReference type="Pfam" id="PF12706">
    <property type="entry name" value="Lactamase_B_2"/>
    <property type="match status" value="1"/>
</dbReference>
<sequence>MTLRAVPYRSGVTYKVQVTWWGHSTVWVEDSGVRIVTDPVLGDRIAHLRRMRGTSPRLAGPPDAVLVSHLHADHLDVASLRQIGPEGTLVVPAGAGAFVRQRLGTAFHRRCAELAVGDEVAVGAVRIRAVPAAHDGARGPWSRHRAAAVGYTVHGAANTWFGGDTGLFDEMTDLGPLDLALVPVGGWGPTLGRGHLDPYTAAEAMRRAAPREAVPVHFGTFWPVGLARVRPDRFHNPGPDFARISGTVAPGTRVTVLAPGESLTVAP</sequence>
<feature type="domain" description="Metallo-beta-lactamase" evidence="1">
    <location>
        <begin position="34"/>
        <end position="218"/>
    </location>
</feature>
<dbReference type="Gene3D" id="3.60.15.10">
    <property type="entry name" value="Ribonuclease Z/Hydroxyacylglutathione hydrolase-like"/>
    <property type="match status" value="1"/>
</dbReference>
<name>A0A6F8Y9E6_9ACTN</name>
<dbReference type="PANTHER" id="PTHR15032:SF36">
    <property type="entry name" value="METALLO-BETA-LACTAMASE DOMAIN-CONTAINING PROTEIN"/>
    <property type="match status" value="1"/>
</dbReference>
<evidence type="ECO:0000259" key="1">
    <source>
        <dbReference type="Pfam" id="PF12706"/>
    </source>
</evidence>
<reference evidence="2 3" key="1">
    <citation type="submission" date="2020-03" db="EMBL/GenBank/DDBJ databases">
        <title>Whole genome shotgun sequence of Phytohabitans flavus NBRC 107702.</title>
        <authorList>
            <person name="Komaki H."/>
            <person name="Tamura T."/>
        </authorList>
    </citation>
    <scope>NUCLEOTIDE SEQUENCE [LARGE SCALE GENOMIC DNA]</scope>
    <source>
        <strain evidence="2 3">NBRC 107702</strain>
    </source>
</reference>
<protein>
    <submittedName>
        <fullName evidence="2">Membrane protein</fullName>
    </submittedName>
</protein>
<dbReference type="AlphaFoldDB" id="A0A6F8Y9E6"/>
<dbReference type="GO" id="GO:0005737">
    <property type="term" value="C:cytoplasm"/>
    <property type="evidence" value="ECO:0007669"/>
    <property type="project" value="TreeGrafter"/>
</dbReference>
<evidence type="ECO:0000313" key="2">
    <source>
        <dbReference type="EMBL" id="BCB82680.1"/>
    </source>
</evidence>
<keyword evidence="3" id="KW-1185">Reference proteome</keyword>
<dbReference type="Proteomes" id="UP000502508">
    <property type="component" value="Chromosome"/>
</dbReference>